<evidence type="ECO:0000256" key="4">
    <source>
        <dbReference type="HAMAP-Rule" id="MF_02125"/>
    </source>
</evidence>
<dbReference type="RefSeq" id="WP_117002896.1">
    <property type="nucleotide sequence ID" value="NZ_BMJS01000017.1"/>
</dbReference>
<dbReference type="NCBIfam" id="TIGR00536">
    <property type="entry name" value="hemK_fam"/>
    <property type="match status" value="1"/>
</dbReference>
<dbReference type="FunFam" id="3.40.50.150:FF:000042">
    <property type="entry name" value="50S ribosomal protein L3 glutamine methyltransferase"/>
    <property type="match status" value="1"/>
</dbReference>
<keyword evidence="6" id="KW-0687">Ribonucleoprotein</keyword>
<accession>A0A8J3E982</accession>
<comment type="caution">
    <text evidence="6">The sequence shown here is derived from an EMBL/GenBank/DDBJ whole genome shotgun (WGS) entry which is preliminary data.</text>
</comment>
<keyword evidence="6" id="KW-0689">Ribosomal protein</keyword>
<dbReference type="GO" id="GO:0005840">
    <property type="term" value="C:ribosome"/>
    <property type="evidence" value="ECO:0007669"/>
    <property type="project" value="UniProtKB-KW"/>
</dbReference>
<dbReference type="PANTHER" id="PTHR47806:SF1">
    <property type="entry name" value="RIBOSOMAL PROTEIN UL3 GLUTAMINE METHYLTRANSFERASE"/>
    <property type="match status" value="1"/>
</dbReference>
<dbReference type="InterPro" id="IPR002052">
    <property type="entry name" value="DNA_methylase_N6_adenine_CS"/>
</dbReference>
<organism evidence="6 7">
    <name type="scientific">Cysteiniphilum litorale</name>
    <dbReference type="NCBI Taxonomy" id="2056700"/>
    <lineage>
        <taxon>Bacteria</taxon>
        <taxon>Pseudomonadati</taxon>
        <taxon>Pseudomonadota</taxon>
        <taxon>Gammaproteobacteria</taxon>
        <taxon>Thiotrichales</taxon>
        <taxon>Fastidiosibacteraceae</taxon>
        <taxon>Cysteiniphilum</taxon>
    </lineage>
</organism>
<keyword evidence="2 4" id="KW-0808">Transferase</keyword>
<evidence type="ECO:0000256" key="2">
    <source>
        <dbReference type="ARBA" id="ARBA00022679"/>
    </source>
</evidence>
<dbReference type="GO" id="GO:0036009">
    <property type="term" value="F:protein-glutamine N-methyltransferase activity"/>
    <property type="evidence" value="ECO:0007669"/>
    <property type="project" value="UniProtKB-UniRule"/>
</dbReference>
<comment type="similarity">
    <text evidence="4">Belongs to the protein N5-glutamine methyltransferase family. PrmB subfamily.</text>
</comment>
<evidence type="ECO:0000256" key="3">
    <source>
        <dbReference type="ARBA" id="ARBA00022691"/>
    </source>
</evidence>
<dbReference type="InterPro" id="IPR019874">
    <property type="entry name" value="RF_methyltr_PrmC"/>
</dbReference>
<keyword evidence="7" id="KW-1185">Reference proteome</keyword>
<keyword evidence="3 4" id="KW-0949">S-adenosyl-L-methionine</keyword>
<evidence type="ECO:0000313" key="7">
    <source>
        <dbReference type="Proteomes" id="UP000636949"/>
    </source>
</evidence>
<dbReference type="NCBIfam" id="TIGR03533">
    <property type="entry name" value="L3_gln_methyl"/>
    <property type="match status" value="1"/>
</dbReference>
<dbReference type="SUPFAM" id="SSF53335">
    <property type="entry name" value="S-adenosyl-L-methionine-dependent methyltransferases"/>
    <property type="match status" value="1"/>
</dbReference>
<proteinExistence type="inferred from homology"/>
<keyword evidence="1 4" id="KW-0489">Methyltransferase</keyword>
<evidence type="ECO:0000256" key="1">
    <source>
        <dbReference type="ARBA" id="ARBA00022603"/>
    </source>
</evidence>
<dbReference type="Gene3D" id="3.40.50.150">
    <property type="entry name" value="Vaccinia Virus protein VP39"/>
    <property type="match status" value="1"/>
</dbReference>
<dbReference type="PANTHER" id="PTHR47806">
    <property type="entry name" value="50S RIBOSOMAL PROTEIN L3 GLUTAMINE METHYLTRANSFERASE"/>
    <property type="match status" value="1"/>
</dbReference>
<dbReference type="NCBIfam" id="TIGR03534">
    <property type="entry name" value="RF_mod_PrmC"/>
    <property type="match status" value="1"/>
</dbReference>
<dbReference type="HAMAP" id="MF_02125">
    <property type="entry name" value="L3_methyltr_PrmB"/>
    <property type="match status" value="1"/>
</dbReference>
<dbReference type="OrthoDB" id="9800643at2"/>
<dbReference type="Proteomes" id="UP000636949">
    <property type="component" value="Unassembled WGS sequence"/>
</dbReference>
<sequence length="319" mass="36139">MSDIFGGDVNVDALAQDLHTIRDYLRWATSRFLEAELFYGHGTDSAWDEAVHLVLQALYLPLDIDNRILDARLTHLERQKVIKWVYRRVVDRVPLPYLTKTAWFAGMKFYVDQRVIVPRSPIGELIRNEFEPWVNHHNVERVLDLCTGSGCIGIAAAHVFPDAEVILSDISEDALEVAKRNIKQHDMEQRVTAVQSDLFANLAGQKFDLIISNPPYVDMNDLASMPQEYLKEPALALGSGDDGLDITRKILVEALDYLNEGGVLIVEVGNSQYALQEAFQSVPFTWLNFEDGGDGVFLLTYDELKTYRAIFTEGYQDAR</sequence>
<comment type="function">
    <text evidence="4">Methylates ribosomal protein uL3 on a specific glutamine residue.</text>
</comment>
<dbReference type="GO" id="GO:0032259">
    <property type="term" value="P:methylation"/>
    <property type="evidence" value="ECO:0007669"/>
    <property type="project" value="UniProtKB-KW"/>
</dbReference>
<dbReference type="GO" id="GO:0005829">
    <property type="term" value="C:cytosol"/>
    <property type="evidence" value="ECO:0007669"/>
    <property type="project" value="TreeGrafter"/>
</dbReference>
<dbReference type="Pfam" id="PF05175">
    <property type="entry name" value="MTS"/>
    <property type="match status" value="1"/>
</dbReference>
<dbReference type="PROSITE" id="PS00092">
    <property type="entry name" value="N6_MTASE"/>
    <property type="match status" value="1"/>
</dbReference>
<evidence type="ECO:0000313" key="6">
    <source>
        <dbReference type="EMBL" id="GGF99507.1"/>
    </source>
</evidence>
<name>A0A8J3E982_9GAMM</name>
<dbReference type="InterPro" id="IPR017127">
    <property type="entry name" value="Ribosome_uL3_MTase"/>
</dbReference>
<dbReference type="InterPro" id="IPR029063">
    <property type="entry name" value="SAM-dependent_MTases_sf"/>
</dbReference>
<dbReference type="CDD" id="cd02440">
    <property type="entry name" value="AdoMet_MTases"/>
    <property type="match status" value="1"/>
</dbReference>
<comment type="catalytic activity">
    <reaction evidence="4">
        <text>L-glutaminyl-[ribosomal protein uL3] + S-adenosyl-L-methionine = N(5)-methyl-L-glutaminyl-[ribosomal protein uL3] + S-adenosyl-L-homocysteine + H(+)</text>
        <dbReference type="Rhea" id="RHEA:45020"/>
        <dbReference type="Rhea" id="RHEA-COMP:11063"/>
        <dbReference type="Rhea" id="RHEA-COMP:11064"/>
        <dbReference type="ChEBI" id="CHEBI:15378"/>
        <dbReference type="ChEBI" id="CHEBI:30011"/>
        <dbReference type="ChEBI" id="CHEBI:57856"/>
        <dbReference type="ChEBI" id="CHEBI:59789"/>
        <dbReference type="ChEBI" id="CHEBI:61891"/>
        <dbReference type="EC" id="2.1.1.298"/>
    </reaction>
</comment>
<reference evidence="6" key="2">
    <citation type="submission" date="2020-09" db="EMBL/GenBank/DDBJ databases">
        <authorList>
            <person name="Sun Q."/>
            <person name="Zhou Y."/>
        </authorList>
    </citation>
    <scope>NUCLEOTIDE SEQUENCE</scope>
    <source>
        <strain evidence="6">CGMCC 1.15758</strain>
    </source>
</reference>
<protein>
    <recommendedName>
        <fullName evidence="4">Ribosomal protein uL3 glutamine methyltransferase</fullName>
        <shortName evidence="4">uL3 MTase</shortName>
        <ecNumber evidence="4">2.1.1.298</ecNumber>
    </recommendedName>
    <alternativeName>
        <fullName evidence="4">N5-glutamine methyltransferase PrmB</fullName>
    </alternativeName>
</protein>
<dbReference type="InterPro" id="IPR007848">
    <property type="entry name" value="Small_mtfrase_dom"/>
</dbReference>
<dbReference type="PIRSF" id="PIRSF037167">
    <property type="entry name" value="Mtase_YfcB_prd"/>
    <property type="match status" value="1"/>
</dbReference>
<dbReference type="EC" id="2.1.1.298" evidence="4"/>
<dbReference type="EMBL" id="BMJS01000017">
    <property type="protein sequence ID" value="GGF99507.1"/>
    <property type="molecule type" value="Genomic_DNA"/>
</dbReference>
<reference evidence="6" key="1">
    <citation type="journal article" date="2014" name="Int. J. Syst. Evol. Microbiol.">
        <title>Complete genome sequence of Corynebacterium casei LMG S-19264T (=DSM 44701T), isolated from a smear-ripened cheese.</title>
        <authorList>
            <consortium name="US DOE Joint Genome Institute (JGI-PGF)"/>
            <person name="Walter F."/>
            <person name="Albersmeier A."/>
            <person name="Kalinowski J."/>
            <person name="Ruckert C."/>
        </authorList>
    </citation>
    <scope>NUCLEOTIDE SEQUENCE</scope>
    <source>
        <strain evidence="6">CGMCC 1.15758</strain>
    </source>
</reference>
<dbReference type="InterPro" id="IPR004556">
    <property type="entry name" value="HemK-like"/>
</dbReference>
<dbReference type="GO" id="GO:0003676">
    <property type="term" value="F:nucleic acid binding"/>
    <property type="evidence" value="ECO:0007669"/>
    <property type="project" value="InterPro"/>
</dbReference>
<gene>
    <name evidence="4 6" type="primary">prmB</name>
    <name evidence="6" type="ORF">GCM10010995_15960</name>
</gene>
<evidence type="ECO:0000259" key="5">
    <source>
        <dbReference type="Pfam" id="PF05175"/>
    </source>
</evidence>
<feature type="domain" description="Methyltransferase small" evidence="5">
    <location>
        <begin position="138"/>
        <end position="221"/>
    </location>
</feature>
<dbReference type="AlphaFoldDB" id="A0A8J3E982"/>